<evidence type="ECO:0000259" key="12">
    <source>
        <dbReference type="Pfam" id="PF01179"/>
    </source>
</evidence>
<comment type="cofactor">
    <cofactor evidence="11">
        <name>Cu cation</name>
        <dbReference type="ChEBI" id="CHEBI:23378"/>
    </cofactor>
    <text evidence="11">Contains 1 topaquinone per subunit.</text>
</comment>
<evidence type="ECO:0000256" key="1">
    <source>
        <dbReference type="ARBA" id="ARBA00001935"/>
    </source>
</evidence>
<keyword evidence="7 11" id="KW-0186">Copper</keyword>
<feature type="active site" description="Schiff-base intermediate with substrate; via topaquinone" evidence="9">
    <location>
        <position position="415"/>
    </location>
</feature>
<evidence type="ECO:0000256" key="2">
    <source>
        <dbReference type="ARBA" id="ARBA00007983"/>
    </source>
</evidence>
<dbReference type="EMBL" id="KB822720">
    <property type="protein sequence ID" value="ETN40873.1"/>
    <property type="molecule type" value="Genomic_DNA"/>
</dbReference>
<dbReference type="GO" id="GO:0008131">
    <property type="term" value="F:primary methylamine oxidase activity"/>
    <property type="evidence" value="ECO:0007669"/>
    <property type="project" value="InterPro"/>
</dbReference>
<dbReference type="InterPro" id="IPR000269">
    <property type="entry name" value="Cu_amine_oxidase"/>
</dbReference>
<protein>
    <recommendedName>
        <fullName evidence="11">Amine oxidase</fullName>
        <ecNumber evidence="11">1.4.3.-</ecNumber>
    </recommendedName>
</protein>
<dbReference type="GO" id="GO:0009308">
    <property type="term" value="P:amine metabolic process"/>
    <property type="evidence" value="ECO:0007669"/>
    <property type="project" value="UniProtKB-UniRule"/>
</dbReference>
<evidence type="ECO:0000256" key="11">
    <source>
        <dbReference type="RuleBase" id="RU000672"/>
    </source>
</evidence>
<dbReference type="OrthoDB" id="5379943at2759"/>
<keyword evidence="8" id="KW-1015">Disulfide bond</keyword>
<evidence type="ECO:0000313" key="16">
    <source>
        <dbReference type="Proteomes" id="UP000030752"/>
    </source>
</evidence>
<feature type="domain" description="Copper amine oxidase N3-terminal" evidence="14">
    <location>
        <begin position="125"/>
        <end position="213"/>
    </location>
</feature>
<evidence type="ECO:0000256" key="10">
    <source>
        <dbReference type="PIRSR" id="PIRSR600269-51"/>
    </source>
</evidence>
<comment type="similarity">
    <text evidence="2 11">Belongs to the copper/topaquinone oxidase family.</text>
</comment>
<evidence type="ECO:0000259" key="14">
    <source>
        <dbReference type="Pfam" id="PF02728"/>
    </source>
</evidence>
<dbReference type="FunFam" id="2.70.98.20:FF:000001">
    <property type="entry name" value="Amine oxidase"/>
    <property type="match status" value="1"/>
</dbReference>
<proteinExistence type="inferred from homology"/>
<evidence type="ECO:0000256" key="6">
    <source>
        <dbReference type="ARBA" id="ARBA00023002"/>
    </source>
</evidence>
<keyword evidence="6 11" id="KW-0560">Oxidoreductase</keyword>
<accession>W2RYM8</accession>
<dbReference type="Pfam" id="PF02727">
    <property type="entry name" value="Cu_amine_oxidN2"/>
    <property type="match status" value="1"/>
</dbReference>
<dbReference type="VEuPathDB" id="FungiDB:HMPREF1541_05153"/>
<dbReference type="Gene3D" id="2.70.98.20">
    <property type="entry name" value="Copper amine oxidase, catalytic domain"/>
    <property type="match status" value="1"/>
</dbReference>
<dbReference type="Pfam" id="PF01179">
    <property type="entry name" value="Cu_amine_oxid"/>
    <property type="match status" value="1"/>
</dbReference>
<evidence type="ECO:0000259" key="13">
    <source>
        <dbReference type="Pfam" id="PF02727"/>
    </source>
</evidence>
<dbReference type="eggNOG" id="KOG1186">
    <property type="taxonomic scope" value="Eukaryota"/>
</dbReference>
<dbReference type="InterPro" id="IPR016182">
    <property type="entry name" value="Cu_amine_oxidase_N-reg"/>
</dbReference>
<organism evidence="15 16">
    <name type="scientific">Cyphellophora europaea (strain CBS 101466)</name>
    <name type="common">Phialophora europaea</name>
    <dbReference type="NCBI Taxonomy" id="1220924"/>
    <lineage>
        <taxon>Eukaryota</taxon>
        <taxon>Fungi</taxon>
        <taxon>Dikarya</taxon>
        <taxon>Ascomycota</taxon>
        <taxon>Pezizomycotina</taxon>
        <taxon>Eurotiomycetes</taxon>
        <taxon>Chaetothyriomycetidae</taxon>
        <taxon>Chaetothyriales</taxon>
        <taxon>Cyphellophoraceae</taxon>
        <taxon>Cyphellophora</taxon>
    </lineage>
</organism>
<dbReference type="InterPro" id="IPR049948">
    <property type="entry name" value="Cu_Am_ox_TPQ-bd"/>
</dbReference>
<evidence type="ECO:0000256" key="3">
    <source>
        <dbReference type="ARBA" id="ARBA00011738"/>
    </source>
</evidence>
<comment type="subunit">
    <text evidence="3">Homodimer.</text>
</comment>
<name>W2RYM8_CYPE1</name>
<evidence type="ECO:0000256" key="7">
    <source>
        <dbReference type="ARBA" id="ARBA00023008"/>
    </source>
</evidence>
<gene>
    <name evidence="15" type="ORF">HMPREF1541_05153</name>
</gene>
<evidence type="ECO:0000313" key="15">
    <source>
        <dbReference type="EMBL" id="ETN40873.1"/>
    </source>
</evidence>
<dbReference type="InterPro" id="IPR015802">
    <property type="entry name" value="Cu_amine_oxidase_N3"/>
</dbReference>
<comment type="PTM">
    <text evidence="10 11">Topaquinone (TPQ) is generated by copper-dependent autoxidation of a specific tyrosyl residue.</text>
</comment>
<keyword evidence="5 9" id="KW-0801">TPQ</keyword>
<dbReference type="PANTHER" id="PTHR10638:SF33">
    <property type="entry name" value="AMINE OXIDASE"/>
    <property type="match status" value="1"/>
</dbReference>
<dbReference type="PROSITE" id="PS01164">
    <property type="entry name" value="COPPER_AMINE_OXID_1"/>
    <property type="match status" value="1"/>
</dbReference>
<reference evidence="15 16" key="1">
    <citation type="submission" date="2013-03" db="EMBL/GenBank/DDBJ databases">
        <title>The Genome Sequence of Phialophora europaea CBS 101466.</title>
        <authorList>
            <consortium name="The Broad Institute Genomics Platform"/>
            <person name="Cuomo C."/>
            <person name="de Hoog S."/>
            <person name="Gorbushina A."/>
            <person name="Walker B."/>
            <person name="Young S.K."/>
            <person name="Zeng Q."/>
            <person name="Gargeya S."/>
            <person name="Fitzgerald M."/>
            <person name="Haas B."/>
            <person name="Abouelleil A."/>
            <person name="Allen A.W."/>
            <person name="Alvarado L."/>
            <person name="Arachchi H.M."/>
            <person name="Berlin A.M."/>
            <person name="Chapman S.B."/>
            <person name="Gainer-Dewar J."/>
            <person name="Goldberg J."/>
            <person name="Griggs A."/>
            <person name="Gujja S."/>
            <person name="Hansen M."/>
            <person name="Howarth C."/>
            <person name="Imamovic A."/>
            <person name="Ireland A."/>
            <person name="Larimer J."/>
            <person name="McCowan C."/>
            <person name="Murphy C."/>
            <person name="Pearson M."/>
            <person name="Poon T.W."/>
            <person name="Priest M."/>
            <person name="Roberts A."/>
            <person name="Saif S."/>
            <person name="Shea T."/>
            <person name="Sisk P."/>
            <person name="Sykes S."/>
            <person name="Wortman J."/>
            <person name="Nusbaum C."/>
            <person name="Birren B."/>
        </authorList>
    </citation>
    <scope>NUCLEOTIDE SEQUENCE [LARGE SCALE GENOMIC DNA]</scope>
    <source>
        <strain evidence="15 16">CBS 101466</strain>
    </source>
</reference>
<dbReference type="InterPro" id="IPR015798">
    <property type="entry name" value="Cu_amine_oxidase_C"/>
</dbReference>
<dbReference type="GO" id="GO:0005507">
    <property type="term" value="F:copper ion binding"/>
    <property type="evidence" value="ECO:0007669"/>
    <property type="project" value="InterPro"/>
</dbReference>
<dbReference type="STRING" id="1220924.W2RYM8"/>
<keyword evidence="4 11" id="KW-0479">Metal-binding</keyword>
<evidence type="ECO:0000256" key="4">
    <source>
        <dbReference type="ARBA" id="ARBA00022723"/>
    </source>
</evidence>
<dbReference type="HOGENOM" id="CLU_011500_3_1_1"/>
<keyword evidence="16" id="KW-1185">Reference proteome</keyword>
<sequence>MAAAAEIVSQDPVVPTKHTVAHPFCPLSGDEIRAASALVKSVWPSNADLRFKVVTLDEPAKKDFLPYLDAEHSGAPLPSIDRKVFVAYYIRNTDRFHEAIVNLTTSKVESNVRLGPNIHGNADYDEILQVEEKTLANDQVKAAIAKLQLPKEAVVCCDPWIYGSDGVKDDDRYFQSFLYMRDPANPNELDSNHYAFPLPITAVLDSRDFSVISVDWLPIGADATVKQPAPYQAKPPNEYIPESQTPRTDLKPLQIVQPEGASFTLTPVGETGHLLSWQKWTFRIGFNQREGMVLYDVRYDSRPLFYRVSLSDMNIPYADPRAPFHKKSAFDLGDAGAGAMANNLQLGCDCLGHIAYLDGVVSDDQGQPVDMPNAVCIHEQDAGIGWKHTNYRTGRAAVTRARELVIQSIITVSNYEYILAFQFNTAAELHYEVRATGILSTQPIDHALDHIGVPFGTVVHPGVLAAHHQHIFSLRLDPMLDGPTNTLTYSEAHPMPLDPSTNPHGHGYTVTDTTVAHSAGLDLAPQHNRVFKITNPTSVNPINGKPVAYKIMAPPFQPILAHPSSFNFKRAEFADHAVYVTSHRDRELYAGGWYTNQSRGGTGVRAWAARHDDVSSTHADPVVWVQFGINHVPRVEDFPVMPCEVLKVMLKPVNFFGRNPAGDVPMSEQAGNKSVLHEVQEQKGAGNLHAQGGGVEVKVGECCGAAAQAPASKL</sequence>
<dbReference type="AlphaFoldDB" id="W2RYM8"/>
<feature type="active site" description="Proton acceptor" evidence="9">
    <location>
        <position position="331"/>
    </location>
</feature>
<dbReference type="InterPro" id="IPR036460">
    <property type="entry name" value="Cu_amine_oxidase_C_sf"/>
</dbReference>
<dbReference type="RefSeq" id="XP_008717716.1">
    <property type="nucleotide sequence ID" value="XM_008719494.1"/>
</dbReference>
<evidence type="ECO:0000256" key="8">
    <source>
        <dbReference type="ARBA" id="ARBA00023157"/>
    </source>
</evidence>
<feature type="domain" description="Copper amine oxidase catalytic" evidence="12">
    <location>
        <begin position="253"/>
        <end position="661"/>
    </location>
</feature>
<dbReference type="SUPFAM" id="SSF54416">
    <property type="entry name" value="Amine oxidase N-terminal region"/>
    <property type="match status" value="2"/>
</dbReference>
<dbReference type="EC" id="1.4.3.-" evidence="11"/>
<dbReference type="Proteomes" id="UP000030752">
    <property type="component" value="Unassembled WGS sequence"/>
</dbReference>
<evidence type="ECO:0000256" key="9">
    <source>
        <dbReference type="PIRSR" id="PIRSR600269-50"/>
    </source>
</evidence>
<feature type="modified residue" description="2',4',5'-topaquinone" evidence="10">
    <location>
        <position position="415"/>
    </location>
</feature>
<dbReference type="SUPFAM" id="SSF49998">
    <property type="entry name" value="Amine oxidase catalytic domain"/>
    <property type="match status" value="1"/>
</dbReference>
<evidence type="ECO:0000256" key="5">
    <source>
        <dbReference type="ARBA" id="ARBA00022772"/>
    </source>
</evidence>
<dbReference type="GeneID" id="19972492"/>
<dbReference type="Pfam" id="PF02728">
    <property type="entry name" value="Cu_amine_oxidN3"/>
    <property type="match status" value="1"/>
</dbReference>
<dbReference type="GO" id="GO:0048038">
    <property type="term" value="F:quinone binding"/>
    <property type="evidence" value="ECO:0007669"/>
    <property type="project" value="InterPro"/>
</dbReference>
<dbReference type="Gene3D" id="3.10.450.40">
    <property type="match status" value="2"/>
</dbReference>
<dbReference type="InterPro" id="IPR015800">
    <property type="entry name" value="Cu_amine_oxidase_N2"/>
</dbReference>
<feature type="domain" description="Copper amine oxidase N2-terminal" evidence="13">
    <location>
        <begin position="22"/>
        <end position="110"/>
    </location>
</feature>
<comment type="cofactor">
    <cofactor evidence="1">
        <name>Cu cation</name>
        <dbReference type="ChEBI" id="CHEBI:23378"/>
    </cofactor>
</comment>
<dbReference type="PANTHER" id="PTHR10638">
    <property type="entry name" value="COPPER AMINE OXIDASE"/>
    <property type="match status" value="1"/>
</dbReference>
<dbReference type="InParanoid" id="W2RYM8"/>